<feature type="domain" description="GCN5-related N-acetyltransferase Rv2170-like" evidence="2">
    <location>
        <begin position="112"/>
        <end position="167"/>
    </location>
</feature>
<gene>
    <name evidence="3" type="ORF">PMAYCL1PPCAC_15619</name>
</gene>
<comment type="similarity">
    <text evidence="1">Belongs to the glycine N-acyltransferase family.</text>
</comment>
<dbReference type="Proteomes" id="UP001328107">
    <property type="component" value="Unassembled WGS sequence"/>
</dbReference>
<proteinExistence type="inferred from homology"/>
<dbReference type="Pfam" id="PF08445">
    <property type="entry name" value="FR47"/>
    <property type="match status" value="1"/>
</dbReference>
<reference evidence="4" key="1">
    <citation type="submission" date="2022-10" db="EMBL/GenBank/DDBJ databases">
        <title>Genome assembly of Pristionchus species.</title>
        <authorList>
            <person name="Yoshida K."/>
            <person name="Sommer R.J."/>
        </authorList>
    </citation>
    <scope>NUCLEOTIDE SEQUENCE [LARGE SCALE GENOMIC DNA]</scope>
    <source>
        <strain evidence="4">RS5460</strain>
    </source>
</reference>
<dbReference type="SUPFAM" id="SSF55729">
    <property type="entry name" value="Acyl-CoA N-acyltransferases (Nat)"/>
    <property type="match status" value="1"/>
</dbReference>
<dbReference type="AlphaFoldDB" id="A0AAN5CJB9"/>
<keyword evidence="1" id="KW-0808">Transferase</keyword>
<evidence type="ECO:0000313" key="4">
    <source>
        <dbReference type="Proteomes" id="UP001328107"/>
    </source>
</evidence>
<evidence type="ECO:0000256" key="1">
    <source>
        <dbReference type="RuleBase" id="RU368002"/>
    </source>
</evidence>
<dbReference type="GO" id="GO:0047961">
    <property type="term" value="F:glycine N-acyltransferase activity"/>
    <property type="evidence" value="ECO:0007669"/>
    <property type="project" value="InterPro"/>
</dbReference>
<dbReference type="EMBL" id="BTRK01000004">
    <property type="protein sequence ID" value="GMR45424.1"/>
    <property type="molecule type" value="Genomic_DNA"/>
</dbReference>
<accession>A0AAN5CJB9</accession>
<protein>
    <recommendedName>
        <fullName evidence="1">Glycine N-acyltransferase-like protein</fullName>
        <ecNumber evidence="1">2.3.1.-</ecNumber>
    </recommendedName>
</protein>
<dbReference type="Gene3D" id="3.40.630.30">
    <property type="match status" value="1"/>
</dbReference>
<comment type="caution">
    <text evidence="3">The sequence shown here is derived from an EMBL/GenBank/DDBJ whole genome shotgun (WGS) entry which is preliminary data.</text>
</comment>
<keyword evidence="4" id="KW-1185">Reference proteome</keyword>
<evidence type="ECO:0000313" key="3">
    <source>
        <dbReference type="EMBL" id="GMR45424.1"/>
    </source>
</evidence>
<dbReference type="InterPro" id="IPR016181">
    <property type="entry name" value="Acyl_CoA_acyltransferase"/>
</dbReference>
<evidence type="ECO:0000259" key="2">
    <source>
        <dbReference type="Pfam" id="PF08445"/>
    </source>
</evidence>
<dbReference type="InterPro" id="IPR010313">
    <property type="entry name" value="Glycine_N-acyltransferase"/>
</dbReference>
<dbReference type="EC" id="2.3.1.-" evidence="1"/>
<keyword evidence="1" id="KW-0012">Acyltransferase</keyword>
<organism evidence="3 4">
    <name type="scientific">Pristionchus mayeri</name>
    <dbReference type="NCBI Taxonomy" id="1317129"/>
    <lineage>
        <taxon>Eukaryota</taxon>
        <taxon>Metazoa</taxon>
        <taxon>Ecdysozoa</taxon>
        <taxon>Nematoda</taxon>
        <taxon>Chromadorea</taxon>
        <taxon>Rhabditida</taxon>
        <taxon>Rhabditina</taxon>
        <taxon>Diplogasteromorpha</taxon>
        <taxon>Diplogasteroidea</taxon>
        <taxon>Neodiplogasteridae</taxon>
        <taxon>Pristionchus</taxon>
    </lineage>
</organism>
<dbReference type="GO" id="GO:0005739">
    <property type="term" value="C:mitochondrion"/>
    <property type="evidence" value="ECO:0007669"/>
    <property type="project" value="InterPro"/>
</dbReference>
<dbReference type="PANTHER" id="PTHR15298">
    <property type="entry name" value="L-COA N-ACYLTRANSFERASE-RELATED"/>
    <property type="match status" value="1"/>
</dbReference>
<dbReference type="InterPro" id="IPR013653">
    <property type="entry name" value="GCN5-like_dom"/>
</dbReference>
<dbReference type="PANTHER" id="PTHR15298:SF1">
    <property type="entry name" value="GLYCINE N-ACYLTRANSFERASE-LIKE PROTEIN"/>
    <property type="match status" value="1"/>
</dbReference>
<name>A0AAN5CJB9_9BILA</name>
<sequence>MIAQEQGKQGHLVLEADTTVRAMFFELQKENGLFDTVYSGDFFAYFMDEEQQRKLIETEFDAPAGFHVDTVDTARDFEQIHAVWKYNEIAPPEILRYRIARLPSVSIRTYHGCIAAWELTHAFGQLSHLFTLEQHRGKGLGLLAENLIAQIFVRKGLQVYKFVAEKNVDVVRGTLTHPLWSLWKSVKNGKESDGDEKDIMWTFNKFKYRETELAKTK</sequence>